<accession>A0A3N1NPD7</accession>
<evidence type="ECO:0000256" key="4">
    <source>
        <dbReference type="ARBA" id="ARBA00022481"/>
    </source>
</evidence>
<comment type="subcellular location">
    <subcellularLocation>
        <location evidence="1 9">Cell inner membrane</location>
        <topology evidence="1 9">Single-pass membrane protein</topology>
    </subcellularLocation>
</comment>
<dbReference type="Gene3D" id="3.30.1300.30">
    <property type="entry name" value="GSPII I/J protein-like"/>
    <property type="match status" value="1"/>
</dbReference>
<evidence type="ECO:0000256" key="7">
    <source>
        <dbReference type="ARBA" id="ARBA00022989"/>
    </source>
</evidence>
<dbReference type="InterPro" id="IPR003413">
    <property type="entry name" value="T2SS_GspI_C"/>
</dbReference>
<dbReference type="NCBIfam" id="TIGR02532">
    <property type="entry name" value="IV_pilin_GFxxxE"/>
    <property type="match status" value="1"/>
</dbReference>
<dbReference type="GO" id="GO:0015628">
    <property type="term" value="P:protein secretion by the type II secretion system"/>
    <property type="evidence" value="ECO:0007669"/>
    <property type="project" value="UniProtKB-UniRule"/>
</dbReference>
<evidence type="ECO:0000256" key="9">
    <source>
        <dbReference type="RuleBase" id="RU368030"/>
    </source>
</evidence>
<keyword evidence="8 9" id="KW-0472">Membrane</keyword>
<dbReference type="GO" id="GO:0005886">
    <property type="term" value="C:plasma membrane"/>
    <property type="evidence" value="ECO:0007669"/>
    <property type="project" value="UniProtKB-SubCell"/>
</dbReference>
<dbReference type="PANTHER" id="PTHR38779">
    <property type="entry name" value="TYPE II SECRETION SYSTEM PROTEIN I-RELATED"/>
    <property type="match status" value="1"/>
</dbReference>
<protein>
    <recommendedName>
        <fullName evidence="9">Type II secretion system protein I</fullName>
        <shortName evidence="9">T2SS minor pseudopilin I</shortName>
    </recommendedName>
</protein>
<evidence type="ECO:0000313" key="12">
    <source>
        <dbReference type="Proteomes" id="UP000273643"/>
    </source>
</evidence>
<evidence type="ECO:0000256" key="3">
    <source>
        <dbReference type="ARBA" id="ARBA00022475"/>
    </source>
</evidence>
<keyword evidence="4 9" id="KW-0488">Methylation</keyword>
<name>A0A3N1NPD7_9GAMM</name>
<dbReference type="InterPro" id="IPR012902">
    <property type="entry name" value="N_methyl_site"/>
</dbReference>
<dbReference type="NCBIfam" id="TIGR01707">
    <property type="entry name" value="gspI"/>
    <property type="match status" value="1"/>
</dbReference>
<dbReference type="RefSeq" id="WP_246004392.1">
    <property type="nucleotide sequence ID" value="NZ_RJUK01000001.1"/>
</dbReference>
<dbReference type="Pfam" id="PF07963">
    <property type="entry name" value="N_methyl"/>
    <property type="match status" value="1"/>
</dbReference>
<evidence type="ECO:0000256" key="2">
    <source>
        <dbReference type="ARBA" id="ARBA00008358"/>
    </source>
</evidence>
<feature type="transmembrane region" description="Helical" evidence="9">
    <location>
        <begin position="21"/>
        <end position="40"/>
    </location>
</feature>
<evidence type="ECO:0000313" key="11">
    <source>
        <dbReference type="EMBL" id="ROQ21614.1"/>
    </source>
</evidence>
<comment type="PTM">
    <text evidence="9">Cleaved by prepilin peptidase.</text>
</comment>
<keyword evidence="6 9" id="KW-0812">Transmembrane</keyword>
<evidence type="ECO:0000259" key="10">
    <source>
        <dbReference type="Pfam" id="PF02501"/>
    </source>
</evidence>
<keyword evidence="7 9" id="KW-1133">Transmembrane helix</keyword>
<dbReference type="GO" id="GO:0015627">
    <property type="term" value="C:type II protein secretion system complex"/>
    <property type="evidence" value="ECO:0007669"/>
    <property type="project" value="UniProtKB-UniRule"/>
</dbReference>
<organism evidence="11 12">
    <name type="scientific">Marinimicrobium koreense</name>
    <dbReference type="NCBI Taxonomy" id="306545"/>
    <lineage>
        <taxon>Bacteria</taxon>
        <taxon>Pseudomonadati</taxon>
        <taxon>Pseudomonadota</taxon>
        <taxon>Gammaproteobacteria</taxon>
        <taxon>Cellvibrionales</taxon>
        <taxon>Cellvibrionaceae</taxon>
        <taxon>Marinimicrobium</taxon>
    </lineage>
</organism>
<dbReference type="InterPro" id="IPR045584">
    <property type="entry name" value="Pilin-like"/>
</dbReference>
<evidence type="ECO:0000256" key="5">
    <source>
        <dbReference type="ARBA" id="ARBA00022519"/>
    </source>
</evidence>
<dbReference type="Pfam" id="PF02501">
    <property type="entry name" value="T2SSI"/>
    <property type="match status" value="1"/>
</dbReference>
<feature type="domain" description="Type II secretion system protein GspI C-terminal" evidence="10">
    <location>
        <begin position="50"/>
        <end position="136"/>
    </location>
</feature>
<sequence length="141" mass="15679">MIRRALGNSAKRMQGFTLIEVMVALVVVAVALPAFLMLVMSQLDGTGAIRNKTLAFWVAENEMTRLHLQSSQLDDFTLPDQDQGEVTLAGREWRWELSNEALEVGDYGEMAAFRQIEIAVSPQTDPDNVLARLEGIFNAEP</sequence>
<keyword evidence="3" id="KW-1003">Cell membrane</keyword>
<dbReference type="PANTHER" id="PTHR38779:SF2">
    <property type="entry name" value="TYPE II SECRETION SYSTEM PROTEIN I-RELATED"/>
    <property type="match status" value="1"/>
</dbReference>
<proteinExistence type="inferred from homology"/>
<comment type="caution">
    <text evidence="11">The sequence shown here is derived from an EMBL/GenBank/DDBJ whole genome shotgun (WGS) entry which is preliminary data.</text>
</comment>
<reference evidence="11 12" key="1">
    <citation type="submission" date="2018-11" db="EMBL/GenBank/DDBJ databases">
        <title>Genomic Encyclopedia of Type Strains, Phase IV (KMG-IV): sequencing the most valuable type-strain genomes for metagenomic binning, comparative biology and taxonomic classification.</title>
        <authorList>
            <person name="Goeker M."/>
        </authorList>
    </citation>
    <scope>NUCLEOTIDE SEQUENCE [LARGE SCALE GENOMIC DNA]</scope>
    <source>
        <strain evidence="11 12">DSM 16974</strain>
    </source>
</reference>
<evidence type="ECO:0000256" key="1">
    <source>
        <dbReference type="ARBA" id="ARBA00004377"/>
    </source>
</evidence>
<dbReference type="Proteomes" id="UP000273643">
    <property type="component" value="Unassembled WGS sequence"/>
</dbReference>
<dbReference type="EMBL" id="RJUK01000001">
    <property type="protein sequence ID" value="ROQ21614.1"/>
    <property type="molecule type" value="Genomic_DNA"/>
</dbReference>
<keyword evidence="12" id="KW-1185">Reference proteome</keyword>
<comment type="subunit">
    <text evidence="9">Type II secretion is composed of four main components: the outer membrane complex, the inner membrane complex, the cytoplasmic secretion ATPase and the periplasm-spanning pseudopilus.</text>
</comment>
<comment type="function">
    <text evidence="9">Component of the type II secretion system required for the energy-dependent secretion of extracellular factors such as proteases and toxins from the periplasm.</text>
</comment>
<keyword evidence="5 9" id="KW-0997">Cell inner membrane</keyword>
<comment type="similarity">
    <text evidence="2 9">Belongs to the GSP I family.</text>
</comment>
<dbReference type="AlphaFoldDB" id="A0A3N1NPD7"/>
<evidence type="ECO:0000256" key="6">
    <source>
        <dbReference type="ARBA" id="ARBA00022692"/>
    </source>
</evidence>
<dbReference type="InterPro" id="IPR010052">
    <property type="entry name" value="T2SS_protein-GspI"/>
</dbReference>
<evidence type="ECO:0000256" key="8">
    <source>
        <dbReference type="ARBA" id="ARBA00023136"/>
    </source>
</evidence>
<dbReference type="SUPFAM" id="SSF54523">
    <property type="entry name" value="Pili subunits"/>
    <property type="match status" value="1"/>
</dbReference>
<gene>
    <name evidence="11" type="ORF">EDC38_2240</name>
</gene>